<organism evidence="21 22">
    <name type="scientific">Maridesulfovibrio hydrothermalis AM13 = DSM 14728</name>
    <dbReference type="NCBI Taxonomy" id="1121451"/>
    <lineage>
        <taxon>Bacteria</taxon>
        <taxon>Pseudomonadati</taxon>
        <taxon>Thermodesulfobacteriota</taxon>
        <taxon>Desulfovibrionia</taxon>
        <taxon>Desulfovibrionales</taxon>
        <taxon>Desulfovibrionaceae</taxon>
        <taxon>Maridesulfovibrio</taxon>
    </lineage>
</organism>
<evidence type="ECO:0000256" key="18">
    <source>
        <dbReference type="ARBA" id="ARBA00048914"/>
    </source>
</evidence>
<dbReference type="GO" id="GO:0051301">
    <property type="term" value="P:cell division"/>
    <property type="evidence" value="ECO:0007669"/>
    <property type="project" value="UniProtKB-KW"/>
</dbReference>
<evidence type="ECO:0000256" key="9">
    <source>
        <dbReference type="ARBA" id="ARBA00022630"/>
    </source>
</evidence>
<evidence type="ECO:0000256" key="1">
    <source>
        <dbReference type="ARBA" id="ARBA00001974"/>
    </source>
</evidence>
<evidence type="ECO:0000256" key="3">
    <source>
        <dbReference type="ARBA" id="ARBA00004496"/>
    </source>
</evidence>
<evidence type="ECO:0000256" key="12">
    <source>
        <dbReference type="ARBA" id="ARBA00022960"/>
    </source>
</evidence>
<comment type="pathway">
    <text evidence="4 19">Cell wall biogenesis; peptidoglycan biosynthesis.</text>
</comment>
<dbReference type="EC" id="1.3.1.98" evidence="5 19"/>
<feature type="active site" evidence="19">
    <location>
        <position position="296"/>
    </location>
</feature>
<accession>L0R709</accession>
<dbReference type="KEGG" id="dhy:DESAM_20212"/>
<evidence type="ECO:0000256" key="15">
    <source>
        <dbReference type="ARBA" id="ARBA00023306"/>
    </source>
</evidence>
<sequence length="301" mass="32208">MITGGKGKRTKMTLELLHKPSMAKLTSLGIGGTARALARVRDEAGLDELARFIEKEGTGLIALGEGSNILADDGELNFAFVQIDRPDKSEAVISGQTVRAPADMRLPKLLAHLIHAGLGGMEGLAGIPGSIGGSVAMNAGSYGTDMAASVKRLKLWTPTKGLFWKNAADMEWGYRHFSPLTDEFTLVWEAEFELSRSTENVVMEKIKETFSKKKASQPVLQKTAGCVFKNPEGHSAGKLLDDAGFKGKNLGNMSFSEMHANFLINKGGGNGTDALELMSLAANAVAEKFGVTLMPEVIILR</sequence>
<dbReference type="InterPro" id="IPR006094">
    <property type="entry name" value="Oxid_FAD_bind_N"/>
</dbReference>
<evidence type="ECO:0000256" key="14">
    <source>
        <dbReference type="ARBA" id="ARBA00023002"/>
    </source>
</evidence>
<evidence type="ECO:0000256" key="6">
    <source>
        <dbReference type="ARBA" id="ARBA00015188"/>
    </source>
</evidence>
<evidence type="ECO:0000259" key="20">
    <source>
        <dbReference type="PROSITE" id="PS51387"/>
    </source>
</evidence>
<evidence type="ECO:0000256" key="16">
    <source>
        <dbReference type="ARBA" id="ARBA00023316"/>
    </source>
</evidence>
<keyword evidence="9 19" id="KW-0285">Flavoprotein</keyword>
<dbReference type="eggNOG" id="COG0812">
    <property type="taxonomic scope" value="Bacteria"/>
</dbReference>
<dbReference type="InterPro" id="IPR036635">
    <property type="entry name" value="MurB_C_sf"/>
</dbReference>
<dbReference type="PANTHER" id="PTHR21071:SF4">
    <property type="entry name" value="UDP-N-ACETYLENOLPYRUVOYLGLUCOSAMINE REDUCTASE"/>
    <property type="match status" value="1"/>
</dbReference>
<dbReference type="InterPro" id="IPR016169">
    <property type="entry name" value="FAD-bd_PCMH_sub2"/>
</dbReference>
<evidence type="ECO:0000256" key="11">
    <source>
        <dbReference type="ARBA" id="ARBA00022857"/>
    </source>
</evidence>
<keyword evidence="13 19" id="KW-0573">Peptidoglycan synthesis</keyword>
<keyword evidence="16 19" id="KW-0961">Cell wall biogenesis/degradation</keyword>
<evidence type="ECO:0000256" key="2">
    <source>
        <dbReference type="ARBA" id="ARBA00003921"/>
    </source>
</evidence>
<keyword evidence="22" id="KW-1185">Reference proteome</keyword>
<gene>
    <name evidence="19 21" type="primary">murB</name>
    <name evidence="21" type="ORF">DESAM_20212</name>
</gene>
<dbReference type="UniPathway" id="UPA00219"/>
<dbReference type="Pfam" id="PF02873">
    <property type="entry name" value="MurB_C"/>
    <property type="match status" value="1"/>
</dbReference>
<feature type="active site" evidence="19">
    <location>
        <position position="175"/>
    </location>
</feature>
<dbReference type="HOGENOM" id="CLU_035304_1_1_7"/>
<dbReference type="GO" id="GO:0005829">
    <property type="term" value="C:cytosol"/>
    <property type="evidence" value="ECO:0007669"/>
    <property type="project" value="TreeGrafter"/>
</dbReference>
<dbReference type="PATRIC" id="fig|1121451.3.peg.484"/>
<evidence type="ECO:0000256" key="4">
    <source>
        <dbReference type="ARBA" id="ARBA00004752"/>
    </source>
</evidence>
<evidence type="ECO:0000256" key="10">
    <source>
        <dbReference type="ARBA" id="ARBA00022827"/>
    </source>
</evidence>
<evidence type="ECO:0000313" key="21">
    <source>
        <dbReference type="EMBL" id="CCO22503.1"/>
    </source>
</evidence>
<dbReference type="Gene3D" id="3.30.43.10">
    <property type="entry name" value="Uridine Diphospho-n-acetylenolpyruvylglucosamine Reductase, domain 2"/>
    <property type="match status" value="1"/>
</dbReference>
<reference evidence="21 22" key="1">
    <citation type="submission" date="2012-10" db="EMBL/GenBank/DDBJ databases">
        <authorList>
            <person name="Genoscope - CEA"/>
        </authorList>
    </citation>
    <scope>NUCLEOTIDE SEQUENCE [LARGE SCALE GENOMIC DNA]</scope>
    <source>
        <strain evidence="22">AM13 / DSM 14728</strain>
    </source>
</reference>
<keyword evidence="12 19" id="KW-0133">Cell shape</keyword>
<dbReference type="GO" id="GO:0009252">
    <property type="term" value="P:peptidoglycan biosynthetic process"/>
    <property type="evidence" value="ECO:0007669"/>
    <property type="project" value="UniProtKB-UniRule"/>
</dbReference>
<dbReference type="GO" id="GO:0008762">
    <property type="term" value="F:UDP-N-acetylmuramate dehydrogenase activity"/>
    <property type="evidence" value="ECO:0007669"/>
    <property type="project" value="UniProtKB-UniRule"/>
</dbReference>
<evidence type="ECO:0000256" key="5">
    <source>
        <dbReference type="ARBA" id="ARBA00012518"/>
    </source>
</evidence>
<feature type="domain" description="FAD-binding PCMH-type" evidence="20">
    <location>
        <begin position="30"/>
        <end position="197"/>
    </location>
</feature>
<dbReference type="GO" id="GO:0071949">
    <property type="term" value="F:FAD binding"/>
    <property type="evidence" value="ECO:0007669"/>
    <property type="project" value="InterPro"/>
</dbReference>
<dbReference type="GO" id="GO:0071555">
    <property type="term" value="P:cell wall organization"/>
    <property type="evidence" value="ECO:0007669"/>
    <property type="project" value="UniProtKB-KW"/>
</dbReference>
<dbReference type="InterPro" id="IPR016166">
    <property type="entry name" value="FAD-bd_PCMH"/>
</dbReference>
<keyword evidence="15 19" id="KW-0131">Cell cycle</keyword>
<proteinExistence type="inferred from homology"/>
<keyword evidence="14 19" id="KW-0560">Oxidoreductase</keyword>
<dbReference type="GO" id="GO:0008360">
    <property type="term" value="P:regulation of cell shape"/>
    <property type="evidence" value="ECO:0007669"/>
    <property type="project" value="UniProtKB-KW"/>
</dbReference>
<evidence type="ECO:0000313" key="22">
    <source>
        <dbReference type="Proteomes" id="UP000010808"/>
    </source>
</evidence>
<evidence type="ECO:0000256" key="19">
    <source>
        <dbReference type="HAMAP-Rule" id="MF_00037"/>
    </source>
</evidence>
<comment type="catalytic activity">
    <reaction evidence="18 19">
        <text>UDP-N-acetyl-alpha-D-muramate + NADP(+) = UDP-N-acetyl-3-O-(1-carboxyvinyl)-alpha-D-glucosamine + NADPH + H(+)</text>
        <dbReference type="Rhea" id="RHEA:12248"/>
        <dbReference type="ChEBI" id="CHEBI:15378"/>
        <dbReference type="ChEBI" id="CHEBI:57783"/>
        <dbReference type="ChEBI" id="CHEBI:58349"/>
        <dbReference type="ChEBI" id="CHEBI:68483"/>
        <dbReference type="ChEBI" id="CHEBI:70757"/>
        <dbReference type="EC" id="1.3.1.98"/>
    </reaction>
</comment>
<dbReference type="Gene3D" id="3.30.465.10">
    <property type="match status" value="1"/>
</dbReference>
<comment type="cofactor">
    <cofactor evidence="1 19">
        <name>FAD</name>
        <dbReference type="ChEBI" id="CHEBI:57692"/>
    </cofactor>
</comment>
<name>L0R709_9BACT</name>
<dbReference type="InterPro" id="IPR011601">
    <property type="entry name" value="MurB_C"/>
</dbReference>
<evidence type="ECO:0000256" key="13">
    <source>
        <dbReference type="ARBA" id="ARBA00022984"/>
    </source>
</evidence>
<dbReference type="HAMAP" id="MF_00037">
    <property type="entry name" value="MurB"/>
    <property type="match status" value="1"/>
</dbReference>
<comment type="subcellular location">
    <subcellularLocation>
        <location evidence="3 19">Cytoplasm</location>
    </subcellularLocation>
</comment>
<dbReference type="NCBIfam" id="TIGR00179">
    <property type="entry name" value="murB"/>
    <property type="match status" value="1"/>
</dbReference>
<keyword evidence="10 19" id="KW-0274">FAD</keyword>
<dbReference type="AlphaFoldDB" id="L0R709"/>
<comment type="similarity">
    <text evidence="19">Belongs to the MurB family.</text>
</comment>
<dbReference type="PANTHER" id="PTHR21071">
    <property type="entry name" value="UDP-N-ACETYLENOLPYRUVOYLGLUCOSAMINE REDUCTASE"/>
    <property type="match status" value="1"/>
</dbReference>
<evidence type="ECO:0000256" key="17">
    <source>
        <dbReference type="ARBA" id="ARBA00031026"/>
    </source>
</evidence>
<dbReference type="SUPFAM" id="SSF56194">
    <property type="entry name" value="Uridine diphospho-N-Acetylenolpyruvylglucosamine reductase, MurB, C-terminal domain"/>
    <property type="match status" value="1"/>
</dbReference>
<evidence type="ECO:0000256" key="8">
    <source>
        <dbReference type="ARBA" id="ARBA00022618"/>
    </source>
</evidence>
<dbReference type="InterPro" id="IPR016167">
    <property type="entry name" value="FAD-bd_PCMH_sub1"/>
</dbReference>
<dbReference type="Proteomes" id="UP000010808">
    <property type="component" value="Chromosome"/>
</dbReference>
<keyword evidence="7 19" id="KW-0963">Cytoplasm</keyword>
<evidence type="ECO:0000256" key="7">
    <source>
        <dbReference type="ARBA" id="ARBA00022490"/>
    </source>
</evidence>
<dbReference type="SUPFAM" id="SSF56176">
    <property type="entry name" value="FAD-binding/transporter-associated domain-like"/>
    <property type="match status" value="1"/>
</dbReference>
<dbReference type="PROSITE" id="PS51387">
    <property type="entry name" value="FAD_PCMH"/>
    <property type="match status" value="1"/>
</dbReference>
<dbReference type="STRING" id="1121451.DESAM_20212"/>
<dbReference type="InterPro" id="IPR003170">
    <property type="entry name" value="MurB"/>
</dbReference>
<comment type="function">
    <text evidence="2 19">Cell wall formation.</text>
</comment>
<dbReference type="InterPro" id="IPR036318">
    <property type="entry name" value="FAD-bd_PCMH-like_sf"/>
</dbReference>
<keyword evidence="11 19" id="KW-0521">NADP</keyword>
<protein>
    <recommendedName>
        <fullName evidence="6 19">UDP-N-acetylenolpyruvoylglucosamine reductase</fullName>
        <ecNumber evidence="5 19">1.3.1.98</ecNumber>
    </recommendedName>
    <alternativeName>
        <fullName evidence="17 19">UDP-N-acetylmuramate dehydrogenase</fullName>
    </alternativeName>
</protein>
<dbReference type="Pfam" id="PF01565">
    <property type="entry name" value="FAD_binding_4"/>
    <property type="match status" value="1"/>
</dbReference>
<dbReference type="EMBL" id="FO203522">
    <property type="protein sequence ID" value="CCO22503.1"/>
    <property type="molecule type" value="Genomic_DNA"/>
</dbReference>
<feature type="active site" description="Proton donor" evidence="19">
    <location>
        <position position="226"/>
    </location>
</feature>
<keyword evidence="8 19" id="KW-0132">Cell division</keyword>
<dbReference type="Gene3D" id="3.90.78.10">
    <property type="entry name" value="UDP-N-acetylenolpyruvoylglucosamine reductase, C-terminal domain"/>
    <property type="match status" value="1"/>
</dbReference>